<organism evidence="9 10">
    <name type="scientific">Dermatophagoides pteronyssinus</name>
    <name type="common">European house dust mite</name>
    <dbReference type="NCBI Taxonomy" id="6956"/>
    <lineage>
        <taxon>Eukaryota</taxon>
        <taxon>Metazoa</taxon>
        <taxon>Ecdysozoa</taxon>
        <taxon>Arthropoda</taxon>
        <taxon>Chelicerata</taxon>
        <taxon>Arachnida</taxon>
        <taxon>Acari</taxon>
        <taxon>Acariformes</taxon>
        <taxon>Sarcoptiformes</taxon>
        <taxon>Astigmata</taxon>
        <taxon>Psoroptidia</taxon>
        <taxon>Analgoidea</taxon>
        <taxon>Pyroglyphidae</taxon>
        <taxon>Dermatophagoidinae</taxon>
        <taxon>Dermatophagoides</taxon>
    </lineage>
</organism>
<keyword evidence="7" id="KW-0472">Membrane</keyword>
<comment type="caution">
    <text evidence="5">Lacks conserved residue(s) required for the propagation of feature annotation.</text>
</comment>
<evidence type="ECO:0000256" key="6">
    <source>
        <dbReference type="SAM" id="MobiDB-lite"/>
    </source>
</evidence>
<feature type="region of interest" description="Disordered" evidence="6">
    <location>
        <begin position="240"/>
        <end position="265"/>
    </location>
</feature>
<dbReference type="SMART" id="SM00032">
    <property type="entry name" value="CCP"/>
    <property type="match status" value="3"/>
</dbReference>
<feature type="domain" description="Sushi" evidence="8">
    <location>
        <begin position="328"/>
        <end position="388"/>
    </location>
</feature>
<dbReference type="InterPro" id="IPR050350">
    <property type="entry name" value="Compl-Cell_Adhes-Reg"/>
</dbReference>
<evidence type="ECO:0000256" key="1">
    <source>
        <dbReference type="ARBA" id="ARBA00022659"/>
    </source>
</evidence>
<sequence>MNNFQYFSNLPIIILIIAIILSSLLINAAASAVDDDIINEPTTSKVDEKIFIADDNNDYEDLYGGRSNIADDDDDGSARFDSPSLKMSLVRGQCGYPGSPLNGRVLHLLERYEQGMVVTYECDPGYFLLGPMTRTCQSNSTWSGRMPICDQSIRNLGLTSASEALNNYPPQLAVDGNFRTCFFSNRRKPRWWRVELPRQVMDDKNQSIISIALTLPPINAELYFSIYVIEVETLTTNDHHDNDTFPMMNSTKTSSSSGPTTTMSTSSKYHKCASFRGVFSSKTIFVQCSSSSNGGGLHGNYLQIEDDYPQLEYFGLCEVDVFVERNRYECGQIEVPAFGYVVDQQISVDGLRSVEYHCHDGYRLMGQTRRQCNQQTGQWIGREPYCERITCQQPISIPNGFYRMYGEDHYDQPVVGSRTVYECRPGFVFVDSNSNDTRICDPNGQWSGSSDIPQCEPIDCGHPESLLINSEEFFLSGAQFRMVNESTKFSALAELICSTQDVQRSNLTRSSLWFRCREDGLWTEITSLNETSSSKHRSFTTTSCVRQRHNGFLYFYAYGSSSTMKNFFRNKNFYIRETSVNILHLLAAVVLAAFLSILIIIVLMFKRNIIEWPEAAWSSSSVSTMKRRIKLTGESIVKFFVTIIHGIHHCFTTISSSSSNVDSFHPESNNDIVGHNDEHLEEKEQPRKSSLLNKSTPPIFTITPSLNLDVESMGRISHQQMMNDHLVNTASSSRRLPLHHHHDINQALATFYEEITNAAKQMFSEETDRKLIRAARIAAELDAIKNHQQKSSHYHNHHHQQQYKWIYSTPPRINHPSGCTSLPPSLHEYHQILPATNTNSQQQQQQHPQVTQSQIYAKVDLIRKHRYRKEKDNIVSVYQVPKPRCPIISSQQQQSSSSLSDYHQLRKAISTPDAFIDNHNDYVEYGIIRRIQPQPMLNTIQRPTNKTTTTVTIHEPTNQFPLKTLL</sequence>
<feature type="domain" description="Sushi" evidence="8">
    <location>
        <begin position="92"/>
        <end position="151"/>
    </location>
</feature>
<feature type="compositionally biased region" description="Low complexity" evidence="6">
    <location>
        <begin position="250"/>
        <end position="265"/>
    </location>
</feature>
<keyword evidence="4" id="KW-0325">Glycoprotein</keyword>
<dbReference type="InterPro" id="IPR008979">
    <property type="entry name" value="Galactose-bd-like_sf"/>
</dbReference>
<dbReference type="PANTHER" id="PTHR19325">
    <property type="entry name" value="COMPLEMENT COMPONENT-RELATED SUSHI DOMAIN-CONTAINING"/>
    <property type="match status" value="1"/>
</dbReference>
<protein>
    <recommendedName>
        <fullName evidence="8">Sushi domain-containing protein</fullName>
    </recommendedName>
</protein>
<reference evidence="9 10" key="1">
    <citation type="journal article" date="2018" name="J. Allergy Clin. Immunol.">
        <title>High-quality assembly of Dermatophagoides pteronyssinus genome and transcriptome reveals a wide range of novel allergens.</title>
        <authorList>
            <person name="Liu X.Y."/>
            <person name="Yang K.Y."/>
            <person name="Wang M.Q."/>
            <person name="Kwok J.S."/>
            <person name="Zeng X."/>
            <person name="Yang Z."/>
            <person name="Xiao X.J."/>
            <person name="Lau C.P."/>
            <person name="Li Y."/>
            <person name="Huang Z.M."/>
            <person name="Ba J.G."/>
            <person name="Yim A.K."/>
            <person name="Ouyang C.Y."/>
            <person name="Ngai S.M."/>
            <person name="Chan T.F."/>
            <person name="Leung E.L."/>
            <person name="Liu L."/>
            <person name="Liu Z.G."/>
            <person name="Tsui S.K."/>
        </authorList>
    </citation>
    <scope>NUCLEOTIDE SEQUENCE [LARGE SCALE GENOMIC DNA]</scope>
    <source>
        <strain evidence="9">Derp</strain>
    </source>
</reference>
<dbReference type="SUPFAM" id="SSF49785">
    <property type="entry name" value="Galactose-binding domain-like"/>
    <property type="match status" value="1"/>
</dbReference>
<dbReference type="Proteomes" id="UP000887458">
    <property type="component" value="Unassembled WGS sequence"/>
</dbReference>
<proteinExistence type="predicted"/>
<feature type="domain" description="Sushi" evidence="8">
    <location>
        <begin position="389"/>
        <end position="457"/>
    </location>
</feature>
<dbReference type="EMBL" id="NJHN03000020">
    <property type="protein sequence ID" value="KAH9425235.1"/>
    <property type="molecule type" value="Genomic_DNA"/>
</dbReference>
<dbReference type="InterPro" id="IPR035976">
    <property type="entry name" value="Sushi/SCR/CCP_sf"/>
</dbReference>
<dbReference type="SUPFAM" id="SSF57535">
    <property type="entry name" value="Complement control module/SCR domain"/>
    <property type="match status" value="3"/>
</dbReference>
<name>A0ABQ8JS29_DERPT</name>
<evidence type="ECO:0000256" key="4">
    <source>
        <dbReference type="ARBA" id="ARBA00023180"/>
    </source>
</evidence>
<evidence type="ECO:0000256" key="2">
    <source>
        <dbReference type="ARBA" id="ARBA00022737"/>
    </source>
</evidence>
<evidence type="ECO:0000256" key="3">
    <source>
        <dbReference type="ARBA" id="ARBA00023157"/>
    </source>
</evidence>
<accession>A0ABQ8JS29</accession>
<gene>
    <name evidence="9" type="ORF">DERP_014672</name>
</gene>
<keyword evidence="7" id="KW-0812">Transmembrane</keyword>
<dbReference type="Gene3D" id="2.60.120.260">
    <property type="entry name" value="Galactose-binding domain-like"/>
    <property type="match status" value="1"/>
</dbReference>
<evidence type="ECO:0000256" key="7">
    <source>
        <dbReference type="SAM" id="Phobius"/>
    </source>
</evidence>
<keyword evidence="7" id="KW-1133">Transmembrane helix</keyword>
<keyword evidence="10" id="KW-1185">Reference proteome</keyword>
<feature type="transmembrane region" description="Helical" evidence="7">
    <location>
        <begin position="582"/>
        <end position="605"/>
    </location>
</feature>
<reference evidence="9 10" key="2">
    <citation type="journal article" date="2022" name="Mol. Biol. Evol.">
        <title>Comparative Genomics Reveals Insights into the Divergent Evolution of Astigmatic Mites and Household Pest Adaptations.</title>
        <authorList>
            <person name="Xiong Q."/>
            <person name="Wan A.T."/>
            <person name="Liu X."/>
            <person name="Fung C.S."/>
            <person name="Xiao X."/>
            <person name="Malainual N."/>
            <person name="Hou J."/>
            <person name="Wang L."/>
            <person name="Wang M."/>
            <person name="Yang K.Y."/>
            <person name="Cui Y."/>
            <person name="Leung E.L."/>
            <person name="Nong W."/>
            <person name="Shin S.K."/>
            <person name="Au S.W."/>
            <person name="Jeong K.Y."/>
            <person name="Chew F.T."/>
            <person name="Hui J.H."/>
            <person name="Leung T.F."/>
            <person name="Tungtrongchitr A."/>
            <person name="Zhong N."/>
            <person name="Liu Z."/>
            <person name="Tsui S.K."/>
        </authorList>
    </citation>
    <scope>NUCLEOTIDE SEQUENCE [LARGE SCALE GENOMIC DNA]</scope>
    <source>
        <strain evidence="9">Derp</strain>
    </source>
</reference>
<dbReference type="Pfam" id="PF00084">
    <property type="entry name" value="Sushi"/>
    <property type="match status" value="3"/>
</dbReference>
<feature type="transmembrane region" description="Helical" evidence="7">
    <location>
        <begin position="12"/>
        <end position="33"/>
    </location>
</feature>
<dbReference type="InterPro" id="IPR000436">
    <property type="entry name" value="Sushi_SCR_CCP_dom"/>
</dbReference>
<evidence type="ECO:0000313" key="10">
    <source>
        <dbReference type="Proteomes" id="UP000887458"/>
    </source>
</evidence>
<dbReference type="Gene3D" id="2.10.70.10">
    <property type="entry name" value="Complement Module, domain 1"/>
    <property type="match status" value="3"/>
</dbReference>
<evidence type="ECO:0000313" key="9">
    <source>
        <dbReference type="EMBL" id="KAH9425235.1"/>
    </source>
</evidence>
<keyword evidence="2" id="KW-0677">Repeat</keyword>
<evidence type="ECO:0000259" key="8">
    <source>
        <dbReference type="PROSITE" id="PS50923"/>
    </source>
</evidence>
<dbReference type="PANTHER" id="PTHR19325:SF575">
    <property type="entry name" value="LOCOMOTION-RELATED PROTEIN HIKARU GENKI"/>
    <property type="match status" value="1"/>
</dbReference>
<evidence type="ECO:0000256" key="5">
    <source>
        <dbReference type="PROSITE-ProRule" id="PRU00302"/>
    </source>
</evidence>
<keyword evidence="1 5" id="KW-0768">Sushi</keyword>
<comment type="caution">
    <text evidence="9">The sequence shown here is derived from an EMBL/GenBank/DDBJ whole genome shotgun (WGS) entry which is preliminary data.</text>
</comment>
<keyword evidence="3 5" id="KW-1015">Disulfide bond</keyword>
<dbReference type="PROSITE" id="PS50923">
    <property type="entry name" value="SUSHI"/>
    <property type="match status" value="3"/>
</dbReference>
<dbReference type="CDD" id="cd00033">
    <property type="entry name" value="CCP"/>
    <property type="match status" value="3"/>
</dbReference>
<feature type="disulfide bond" evidence="5">
    <location>
        <begin position="122"/>
        <end position="149"/>
    </location>
</feature>